<keyword evidence="6" id="KW-1185">Reference proteome</keyword>
<gene>
    <name evidence="5" type="ORF">LV83_02759</name>
</gene>
<dbReference type="SUPFAM" id="SSF51161">
    <property type="entry name" value="Trimeric LpxA-like enzymes"/>
    <property type="match status" value="1"/>
</dbReference>
<dbReference type="PROSITE" id="PS00101">
    <property type="entry name" value="HEXAPEP_TRANSFERASES"/>
    <property type="match status" value="1"/>
</dbReference>
<name>A0A327P895_9BACT</name>
<reference evidence="5 6" key="1">
    <citation type="submission" date="2018-06" db="EMBL/GenBank/DDBJ databases">
        <title>Genomic Encyclopedia of Archaeal and Bacterial Type Strains, Phase II (KMG-II): from individual species to whole genera.</title>
        <authorList>
            <person name="Goeker M."/>
        </authorList>
    </citation>
    <scope>NUCLEOTIDE SEQUENCE [LARGE SCALE GENOMIC DNA]</scope>
    <source>
        <strain evidence="5 6">DSM 23446</strain>
    </source>
</reference>
<evidence type="ECO:0000313" key="5">
    <source>
        <dbReference type="EMBL" id="RAI88459.1"/>
    </source>
</evidence>
<dbReference type="EMBL" id="QLLK01000007">
    <property type="protein sequence ID" value="RAI88459.1"/>
    <property type="molecule type" value="Genomic_DNA"/>
</dbReference>
<evidence type="ECO:0000256" key="4">
    <source>
        <dbReference type="ARBA" id="ARBA00023315"/>
    </source>
</evidence>
<keyword evidence="3" id="KW-0677">Repeat</keyword>
<dbReference type="PANTHER" id="PTHR23416:SF23">
    <property type="entry name" value="ACETYLTRANSFERASE C18B11.09C-RELATED"/>
    <property type="match status" value="1"/>
</dbReference>
<organism evidence="5 6">
    <name type="scientific">Algoriphagus yeomjeoni</name>
    <dbReference type="NCBI Taxonomy" id="291403"/>
    <lineage>
        <taxon>Bacteria</taxon>
        <taxon>Pseudomonadati</taxon>
        <taxon>Bacteroidota</taxon>
        <taxon>Cytophagia</taxon>
        <taxon>Cytophagales</taxon>
        <taxon>Cyclobacteriaceae</taxon>
        <taxon>Algoriphagus</taxon>
    </lineage>
</organism>
<comment type="similarity">
    <text evidence="1">Belongs to the transferase hexapeptide repeat family.</text>
</comment>
<dbReference type="AlphaFoldDB" id="A0A327P895"/>
<dbReference type="InterPro" id="IPR051159">
    <property type="entry name" value="Hexapeptide_acetyltransf"/>
</dbReference>
<dbReference type="InterPro" id="IPR018357">
    <property type="entry name" value="Hexapep_transf_CS"/>
</dbReference>
<evidence type="ECO:0000256" key="2">
    <source>
        <dbReference type="ARBA" id="ARBA00022679"/>
    </source>
</evidence>
<dbReference type="RefSeq" id="WP_317046682.1">
    <property type="nucleotide sequence ID" value="NZ_QLLK01000007.1"/>
</dbReference>
<dbReference type="CDD" id="cd03357">
    <property type="entry name" value="LbH_MAT_GAT"/>
    <property type="match status" value="1"/>
</dbReference>
<evidence type="ECO:0000256" key="3">
    <source>
        <dbReference type="ARBA" id="ARBA00022737"/>
    </source>
</evidence>
<dbReference type="Gene3D" id="2.160.10.10">
    <property type="entry name" value="Hexapeptide repeat proteins"/>
    <property type="match status" value="1"/>
</dbReference>
<dbReference type="Proteomes" id="UP000249610">
    <property type="component" value="Unassembled WGS sequence"/>
</dbReference>
<evidence type="ECO:0000313" key="6">
    <source>
        <dbReference type="Proteomes" id="UP000249610"/>
    </source>
</evidence>
<keyword evidence="4" id="KW-0012">Acyltransferase</keyword>
<keyword evidence="2 5" id="KW-0808">Transferase</keyword>
<dbReference type="Pfam" id="PF00132">
    <property type="entry name" value="Hexapep"/>
    <property type="match status" value="1"/>
</dbReference>
<dbReference type="GO" id="GO:0008374">
    <property type="term" value="F:O-acyltransferase activity"/>
    <property type="evidence" value="ECO:0007669"/>
    <property type="project" value="TreeGrafter"/>
</dbReference>
<dbReference type="InterPro" id="IPR001451">
    <property type="entry name" value="Hexapep"/>
</dbReference>
<proteinExistence type="inferred from homology"/>
<evidence type="ECO:0000256" key="1">
    <source>
        <dbReference type="ARBA" id="ARBA00007274"/>
    </source>
</evidence>
<dbReference type="PANTHER" id="PTHR23416">
    <property type="entry name" value="SIALIC ACID SYNTHASE-RELATED"/>
    <property type="match status" value="1"/>
</dbReference>
<sequence>MELQMAENQNKLKAQEKLVEIRQELYSDTPTPLSHPAFKIINSIVQESLVLVAQMNASGKIEVARDFLSKITGQELHESVTLFPPFTTNFGRFTSIGKDVFINHGCSFLDLGGITIEDQVLIGPHVKLVTENHPLDPKLRRGMLAKPILIKKNAWIGAGAIVLPGVTIGENSVIAAGAVVSKDVPDNTVVGGIPAKILKTIEDSR</sequence>
<comment type="caution">
    <text evidence="5">The sequence shown here is derived from an EMBL/GenBank/DDBJ whole genome shotgun (WGS) entry which is preliminary data.</text>
</comment>
<protein>
    <submittedName>
        <fullName evidence="5">Acetyltransferase-like isoleucine patch superfamily enzyme</fullName>
    </submittedName>
</protein>
<accession>A0A327P895</accession>
<dbReference type="InterPro" id="IPR011004">
    <property type="entry name" value="Trimer_LpxA-like_sf"/>
</dbReference>